<name>A0ACC3CG27_PYRYE</name>
<gene>
    <name evidence="1" type="ORF">I4F81_011634</name>
</gene>
<evidence type="ECO:0000313" key="2">
    <source>
        <dbReference type="Proteomes" id="UP000798662"/>
    </source>
</evidence>
<accession>A0ACC3CG27</accession>
<comment type="caution">
    <text evidence="1">The sequence shown here is derived from an EMBL/GenBank/DDBJ whole genome shotgun (WGS) entry which is preliminary data.</text>
</comment>
<reference evidence="1" key="1">
    <citation type="submission" date="2019-11" db="EMBL/GenBank/DDBJ databases">
        <title>Nori genome reveals adaptations in red seaweeds to the harsh intertidal environment.</title>
        <authorList>
            <person name="Wang D."/>
            <person name="Mao Y."/>
        </authorList>
    </citation>
    <scope>NUCLEOTIDE SEQUENCE</scope>
    <source>
        <tissue evidence="1">Gametophyte</tissue>
    </source>
</reference>
<dbReference type="Proteomes" id="UP000798662">
    <property type="component" value="Chromosome 3"/>
</dbReference>
<proteinExistence type="predicted"/>
<protein>
    <submittedName>
        <fullName evidence="1">Uncharacterized protein</fullName>
    </submittedName>
</protein>
<keyword evidence="2" id="KW-1185">Reference proteome</keyword>
<organism evidence="1 2">
    <name type="scientific">Pyropia yezoensis</name>
    <name type="common">Susabi-nori</name>
    <name type="synonym">Porphyra yezoensis</name>
    <dbReference type="NCBI Taxonomy" id="2788"/>
    <lineage>
        <taxon>Eukaryota</taxon>
        <taxon>Rhodophyta</taxon>
        <taxon>Bangiophyceae</taxon>
        <taxon>Bangiales</taxon>
        <taxon>Bangiaceae</taxon>
        <taxon>Pyropia</taxon>
    </lineage>
</organism>
<dbReference type="EMBL" id="CM020620">
    <property type="protein sequence ID" value="KAK1869152.1"/>
    <property type="molecule type" value="Genomic_DNA"/>
</dbReference>
<sequence>MLSGEKQGCDIHIPRCLSDRLCQVETRRQQRLARSARSPRPMATAVMASSSGRPQFQPQVDASRWVVIYPAYLNVNYSFAQGRKIPKAAAVADPTITDVFEAARGLGVSLGVEDKCYPRDFFNRGRIRVQLWNTRVSPKVPIHPHLRSRRELYVAVAAAIPAVREARAAAAVAVAAKAPAAADGGSGGASAGGGSKARNNKKAGKKGKGKR</sequence>
<evidence type="ECO:0000313" key="1">
    <source>
        <dbReference type="EMBL" id="KAK1869152.1"/>
    </source>
</evidence>